<name>A0AAP0PX89_9MAGN</name>
<reference evidence="2 3" key="1">
    <citation type="submission" date="2024-01" db="EMBL/GenBank/DDBJ databases">
        <title>Genome assemblies of Stephania.</title>
        <authorList>
            <person name="Yang L."/>
        </authorList>
    </citation>
    <scope>NUCLEOTIDE SEQUENCE [LARGE SCALE GENOMIC DNA]</scope>
    <source>
        <strain evidence="2">JXDWG</strain>
        <tissue evidence="2">Leaf</tissue>
    </source>
</reference>
<sequence>MTGLDFDEVVEKVSERDQGVEGDVTDDKDDEISGSKPFHILDVDSEAEVEPIKSTEHGGFEPSSDEDDAQAHQKGHLPYNMHLTLFFKSMAKSNMDNELHVEKSYRNHILDRSNLIMMGLIFDEVTRRWVKKVSDKDFVGKRVGNNQGESGDEDDVWDWCEPVPILDNDIEPEIEYAKM</sequence>
<comment type="caution">
    <text evidence="2">The sequence shown here is derived from an EMBL/GenBank/DDBJ whole genome shotgun (WGS) entry which is preliminary data.</text>
</comment>
<feature type="compositionally biased region" description="Acidic residues" evidence="1">
    <location>
        <begin position="23"/>
        <end position="32"/>
    </location>
</feature>
<accession>A0AAP0PX89</accession>
<feature type="region of interest" description="Disordered" evidence="1">
    <location>
        <begin position="1"/>
        <end position="72"/>
    </location>
</feature>
<evidence type="ECO:0000313" key="2">
    <source>
        <dbReference type="EMBL" id="KAK9157794.1"/>
    </source>
</evidence>
<evidence type="ECO:0000256" key="1">
    <source>
        <dbReference type="SAM" id="MobiDB-lite"/>
    </source>
</evidence>
<gene>
    <name evidence="2" type="ORF">Scep_004368</name>
</gene>
<feature type="compositionally biased region" description="Basic and acidic residues" evidence="1">
    <location>
        <begin position="9"/>
        <end position="19"/>
    </location>
</feature>
<dbReference type="Proteomes" id="UP001419268">
    <property type="component" value="Unassembled WGS sequence"/>
</dbReference>
<proteinExistence type="predicted"/>
<feature type="compositionally biased region" description="Basic and acidic residues" evidence="1">
    <location>
        <begin position="50"/>
        <end position="59"/>
    </location>
</feature>
<keyword evidence="3" id="KW-1185">Reference proteome</keyword>
<evidence type="ECO:0000313" key="3">
    <source>
        <dbReference type="Proteomes" id="UP001419268"/>
    </source>
</evidence>
<protein>
    <submittedName>
        <fullName evidence="2">Uncharacterized protein</fullName>
    </submittedName>
</protein>
<dbReference type="EMBL" id="JBBNAG010000002">
    <property type="protein sequence ID" value="KAK9157794.1"/>
    <property type="molecule type" value="Genomic_DNA"/>
</dbReference>
<organism evidence="2 3">
    <name type="scientific">Stephania cephalantha</name>
    <dbReference type="NCBI Taxonomy" id="152367"/>
    <lineage>
        <taxon>Eukaryota</taxon>
        <taxon>Viridiplantae</taxon>
        <taxon>Streptophyta</taxon>
        <taxon>Embryophyta</taxon>
        <taxon>Tracheophyta</taxon>
        <taxon>Spermatophyta</taxon>
        <taxon>Magnoliopsida</taxon>
        <taxon>Ranunculales</taxon>
        <taxon>Menispermaceae</taxon>
        <taxon>Menispermoideae</taxon>
        <taxon>Cissampelideae</taxon>
        <taxon>Stephania</taxon>
    </lineage>
</organism>
<dbReference type="AlphaFoldDB" id="A0AAP0PX89"/>